<proteinExistence type="predicted"/>
<protein>
    <recommendedName>
        <fullName evidence="6">PHD-type domain-containing protein</fullName>
    </recommendedName>
</protein>
<dbReference type="Proteomes" id="UP000092730">
    <property type="component" value="Chromosome 1"/>
</dbReference>
<feature type="compositionally biased region" description="Acidic residues" evidence="5">
    <location>
        <begin position="362"/>
        <end position="374"/>
    </location>
</feature>
<dbReference type="EMBL" id="CP144541">
    <property type="protein sequence ID" value="WVW80486.1"/>
    <property type="molecule type" value="Genomic_DNA"/>
</dbReference>
<dbReference type="InterPro" id="IPR029614">
    <property type="entry name" value="CECR2"/>
</dbReference>
<keyword evidence="2 4" id="KW-0863">Zinc-finger</keyword>
<evidence type="ECO:0000256" key="3">
    <source>
        <dbReference type="ARBA" id="ARBA00022833"/>
    </source>
</evidence>
<dbReference type="InterPro" id="IPR001965">
    <property type="entry name" value="Znf_PHD"/>
</dbReference>
<keyword evidence="1" id="KW-0479">Metal-binding</keyword>
<feature type="region of interest" description="Disordered" evidence="5">
    <location>
        <begin position="738"/>
        <end position="787"/>
    </location>
</feature>
<dbReference type="GO" id="GO:0006338">
    <property type="term" value="P:chromatin remodeling"/>
    <property type="evidence" value="ECO:0007669"/>
    <property type="project" value="InterPro"/>
</dbReference>
<feature type="compositionally biased region" description="Basic and acidic residues" evidence="5">
    <location>
        <begin position="738"/>
        <end position="747"/>
    </location>
</feature>
<feature type="compositionally biased region" description="Low complexity" evidence="5">
    <location>
        <begin position="974"/>
        <end position="1013"/>
    </location>
</feature>
<dbReference type="OrthoDB" id="303107at2759"/>
<feature type="compositionally biased region" description="Acidic residues" evidence="5">
    <location>
        <begin position="763"/>
        <end position="772"/>
    </location>
</feature>
<dbReference type="GO" id="GO:0090537">
    <property type="term" value="C:CERF complex"/>
    <property type="evidence" value="ECO:0007669"/>
    <property type="project" value="InterPro"/>
</dbReference>
<evidence type="ECO:0000313" key="9">
    <source>
        <dbReference type="Proteomes" id="UP000092730"/>
    </source>
</evidence>
<dbReference type="PANTHER" id="PTHR47092:SF1">
    <property type="entry name" value="CHROMATIN REMODELING REGULATOR CECR2"/>
    <property type="match status" value="1"/>
</dbReference>
<sequence>MPRKLPPPAAVAPIETLLPPLPPSPIIQTLRKDWRWAAISQFIWTFSDAFGLVDWDIEALEADFDGDEKTLIPTLIAKLLFALTYNRQINRDNAFESLRKTYAKRRPESKCLLGTEEAPVEWETLGLSQKVQILHELCEWQLEDPARFRGLLKSEEEAVSWRVEPVGWDKDGNTYWLFDDNRLWIQRLPPPPPPPPRPLKKSSQKAKKAARKSRPSVHSSTSAPRKSHKKREITPEPSLTPPPKEEEILSGSGRRRKSVNFYGNPTPTAQALKRGSAIPPITPTNVPGSSRSTRSTRNNHVEEVMESPSKARNTPLPLGTRVSRRLRNVDDEWQQVPEDWLSTPAKTSSKKGKGKAKKSDGDESELSELTDEEEHERMVLASGARKGKGKSPVPVAITDDGEEKQDEMNLDEGGGEEVDKMDVDPPTQDQEQEQVVEAVAAEETVEEPEEVKVDSEYIQPEPPAVIANGHEADAAEDPQAETSRPDAIANAAGQTNGDDTGVIEENETQQVPIVDGEVPVVDGEAAEEGVTRDTEHGDANGQPEPAIVEKAVNGDGEATHVEAISAAQIVEEIKPEVIEKKSDLILSWEEGRSHISSDFVEWEAVCVTLYEWRTVPEQFAKSKDADEQALYALLTEEVGPTIIGFLVAKEQERIKQEAVNNRKRSSRIATRELEREEIMKREAAEREMEERMERIRTEEIRKQREEDEAVAIQKAREDRLKEREERALAREEALLKKAEDDAKERERRERRREKRKRRREGEEVSDDSDDETMNTPRGGTGTGTATPSERWELNCEVCKKVGWNIDEDLDLVCCDDCGRWQHTECHDRLDAREGRPGRNWDQVDFKCKECQHRAARKKQRVSTEHTIHPPPAQYTSQANGHSHAHPHPLSQSHSPYPVLPGSSPGPHARPPIDPSRPPPPPLGPGEFYLPYPHPPAREDRPAGYAVFYPPGQQQSPSTTGYQGSSPAQRYPATPQSVPSQGQPQYPSPSQQGYQVSPQGQFQGHPQAHPQGQHTSPPHARSYIQNNGPSSHPQVQPSPPSLGHSNFIPLSSANRPPPQAQLPQVPNALSVGGNALPTPEPSLANQRPAGTPHLV</sequence>
<keyword evidence="3" id="KW-0862">Zinc</keyword>
<keyword evidence="9" id="KW-1185">Reference proteome</keyword>
<feature type="compositionally biased region" description="Basic residues" evidence="5">
    <location>
        <begin position="748"/>
        <end position="758"/>
    </location>
</feature>
<feature type="compositionally biased region" description="Basic residues" evidence="5">
    <location>
        <begin position="198"/>
        <end position="215"/>
    </location>
</feature>
<name>A0A1B9GF62_9TREE</name>
<dbReference type="PANTHER" id="PTHR47092">
    <property type="entry name" value="CAT EYE SYNDROME CRITICAL REGION PROTEIN 2"/>
    <property type="match status" value="1"/>
</dbReference>
<evidence type="ECO:0000256" key="4">
    <source>
        <dbReference type="PROSITE-ProRule" id="PRU00146"/>
    </source>
</evidence>
<dbReference type="InterPro" id="IPR019786">
    <property type="entry name" value="Zinc_finger_PHD-type_CS"/>
</dbReference>
<reference evidence="8" key="2">
    <citation type="submission" date="2013-07" db="EMBL/GenBank/DDBJ databases">
        <authorList>
            <consortium name="The Broad Institute Genome Sequencing Platform"/>
            <person name="Cuomo C."/>
            <person name="Litvintseva A."/>
            <person name="Chen Y."/>
            <person name="Heitman J."/>
            <person name="Sun S."/>
            <person name="Springer D."/>
            <person name="Dromer F."/>
            <person name="Young S.K."/>
            <person name="Zeng Q."/>
            <person name="Gargeya S."/>
            <person name="Fitzgerald M."/>
            <person name="Abouelleil A."/>
            <person name="Alvarado L."/>
            <person name="Berlin A.M."/>
            <person name="Chapman S.B."/>
            <person name="Dewar J."/>
            <person name="Goldberg J."/>
            <person name="Griggs A."/>
            <person name="Gujja S."/>
            <person name="Hansen M."/>
            <person name="Howarth C."/>
            <person name="Imamovic A."/>
            <person name="Larimer J."/>
            <person name="McCowan C."/>
            <person name="Murphy C."/>
            <person name="Pearson M."/>
            <person name="Priest M."/>
            <person name="Roberts A."/>
            <person name="Saif S."/>
            <person name="Shea T."/>
            <person name="Sykes S."/>
            <person name="Wortman J."/>
            <person name="Nusbaum C."/>
            <person name="Birren B."/>
        </authorList>
    </citation>
    <scope>NUCLEOTIDE SEQUENCE</scope>
    <source>
        <strain evidence="8">CBS 10118</strain>
    </source>
</reference>
<dbReference type="EMBL" id="KI894018">
    <property type="protein sequence ID" value="OCF29649.1"/>
    <property type="molecule type" value="Genomic_DNA"/>
</dbReference>
<dbReference type="RefSeq" id="XP_019050719.1">
    <property type="nucleotide sequence ID" value="XM_019187841.1"/>
</dbReference>
<evidence type="ECO:0000256" key="2">
    <source>
        <dbReference type="ARBA" id="ARBA00022771"/>
    </source>
</evidence>
<feature type="compositionally biased region" description="Low complexity" evidence="5">
    <location>
        <begin position="424"/>
        <end position="442"/>
    </location>
</feature>
<dbReference type="PROSITE" id="PS50016">
    <property type="entry name" value="ZF_PHD_2"/>
    <property type="match status" value="1"/>
</dbReference>
<dbReference type="CDD" id="cd15489">
    <property type="entry name" value="PHD_SF"/>
    <property type="match status" value="1"/>
</dbReference>
<dbReference type="VEuPathDB" id="FungiDB:I302_01159"/>
<dbReference type="STRING" id="1296100.A0A1B9GF62"/>
<dbReference type="SUPFAM" id="SSF57903">
    <property type="entry name" value="FYVE/PHD zinc finger"/>
    <property type="match status" value="1"/>
</dbReference>
<dbReference type="GO" id="GO:0008270">
    <property type="term" value="F:zinc ion binding"/>
    <property type="evidence" value="ECO:0007669"/>
    <property type="project" value="UniProtKB-KW"/>
</dbReference>
<dbReference type="PROSITE" id="PS01359">
    <property type="entry name" value="ZF_PHD_1"/>
    <property type="match status" value="1"/>
</dbReference>
<dbReference type="SMART" id="SM00249">
    <property type="entry name" value="PHD"/>
    <property type="match status" value="1"/>
</dbReference>
<feature type="domain" description="PHD-type" evidence="6">
    <location>
        <begin position="792"/>
        <end position="853"/>
    </location>
</feature>
<dbReference type="AlphaFoldDB" id="A0A1B9GF62"/>
<evidence type="ECO:0000259" key="6">
    <source>
        <dbReference type="PROSITE" id="PS50016"/>
    </source>
</evidence>
<reference evidence="7" key="1">
    <citation type="submission" date="2013-07" db="EMBL/GenBank/DDBJ databases">
        <title>The Genome Sequence of Cryptococcus bestiolae CBS10118.</title>
        <authorList>
            <consortium name="The Broad Institute Genome Sequencing Platform"/>
            <person name="Cuomo C."/>
            <person name="Litvintseva A."/>
            <person name="Chen Y."/>
            <person name="Heitman J."/>
            <person name="Sun S."/>
            <person name="Springer D."/>
            <person name="Dromer F."/>
            <person name="Young S.K."/>
            <person name="Zeng Q."/>
            <person name="Gargeya S."/>
            <person name="Fitzgerald M."/>
            <person name="Abouelleil A."/>
            <person name="Alvarado L."/>
            <person name="Berlin A.M."/>
            <person name="Chapman S.B."/>
            <person name="Dewar J."/>
            <person name="Goldberg J."/>
            <person name="Griggs A."/>
            <person name="Gujja S."/>
            <person name="Hansen M."/>
            <person name="Howarth C."/>
            <person name="Imamovic A."/>
            <person name="Larimer J."/>
            <person name="McCowan C."/>
            <person name="Murphy C."/>
            <person name="Pearson M."/>
            <person name="Priest M."/>
            <person name="Roberts A."/>
            <person name="Saif S."/>
            <person name="Shea T."/>
            <person name="Sykes S."/>
            <person name="Wortman J."/>
            <person name="Nusbaum C."/>
            <person name="Birren B."/>
        </authorList>
    </citation>
    <scope>NUCLEOTIDE SEQUENCE [LARGE SCALE GENOMIC DNA]</scope>
    <source>
        <strain evidence="7">CBS 10118</strain>
    </source>
</reference>
<evidence type="ECO:0000256" key="1">
    <source>
        <dbReference type="ARBA" id="ARBA00022723"/>
    </source>
</evidence>
<feature type="compositionally biased region" description="Acidic residues" evidence="5">
    <location>
        <begin position="399"/>
        <end position="416"/>
    </location>
</feature>
<feature type="region of interest" description="Disordered" evidence="5">
    <location>
        <begin position="186"/>
        <end position="502"/>
    </location>
</feature>
<dbReference type="InterPro" id="IPR019787">
    <property type="entry name" value="Znf_PHD-finger"/>
</dbReference>
<dbReference type="Pfam" id="PF00628">
    <property type="entry name" value="PHD"/>
    <property type="match status" value="1"/>
</dbReference>
<dbReference type="KEGG" id="kbi:30205558"/>
<feature type="compositionally biased region" description="Pro residues" evidence="5">
    <location>
        <begin position="907"/>
        <end position="923"/>
    </location>
</feature>
<dbReference type="Gene3D" id="3.30.40.10">
    <property type="entry name" value="Zinc/RING finger domain, C3HC4 (zinc finger)"/>
    <property type="match status" value="1"/>
</dbReference>
<evidence type="ECO:0000256" key="5">
    <source>
        <dbReference type="SAM" id="MobiDB-lite"/>
    </source>
</evidence>
<gene>
    <name evidence="7" type="ORF">I302_01159</name>
    <name evidence="8" type="ORF">I302_102469</name>
</gene>
<dbReference type="GeneID" id="30205558"/>
<evidence type="ECO:0000313" key="7">
    <source>
        <dbReference type="EMBL" id="OCF29649.1"/>
    </source>
</evidence>
<feature type="compositionally biased region" description="Polar residues" evidence="5">
    <location>
        <begin position="951"/>
        <end position="967"/>
    </location>
</feature>
<reference evidence="7" key="3">
    <citation type="submission" date="2014-01" db="EMBL/GenBank/DDBJ databases">
        <title>Evolution of pathogenesis and genome organization in the Tremellales.</title>
        <authorList>
            <person name="Cuomo C."/>
            <person name="Litvintseva A."/>
            <person name="Heitman J."/>
            <person name="Chen Y."/>
            <person name="Sun S."/>
            <person name="Springer D."/>
            <person name="Dromer F."/>
            <person name="Young S."/>
            <person name="Zeng Q."/>
            <person name="Chapman S."/>
            <person name="Gujja S."/>
            <person name="Saif S."/>
            <person name="Birren B."/>
        </authorList>
    </citation>
    <scope>NUCLEOTIDE SEQUENCE</scope>
    <source>
        <strain evidence="7">CBS 10118</strain>
    </source>
</reference>
<feature type="region of interest" description="Disordered" evidence="5">
    <location>
        <begin position="854"/>
        <end position="1094"/>
    </location>
</feature>
<accession>A0A1B9GF62</accession>
<evidence type="ECO:0000313" key="8">
    <source>
        <dbReference type="EMBL" id="WVW80486.1"/>
    </source>
</evidence>
<reference evidence="8" key="4">
    <citation type="submission" date="2024-02" db="EMBL/GenBank/DDBJ databases">
        <title>Comparative genomics of Cryptococcus and Kwoniella reveals pathogenesis evolution and contrasting modes of karyotype evolution via chromosome fusion or intercentromeric recombination.</title>
        <authorList>
            <person name="Coelho M.A."/>
            <person name="David-Palma M."/>
            <person name="Shea T."/>
            <person name="Bowers K."/>
            <person name="McGinley-Smith S."/>
            <person name="Mohammad A.W."/>
            <person name="Gnirke A."/>
            <person name="Yurkov A.M."/>
            <person name="Nowrousian M."/>
            <person name="Sun S."/>
            <person name="Cuomo C.A."/>
            <person name="Heitman J."/>
        </authorList>
    </citation>
    <scope>NUCLEOTIDE SEQUENCE</scope>
    <source>
        <strain evidence="8">CBS 10118</strain>
    </source>
</reference>
<feature type="compositionally biased region" description="Pro residues" evidence="5">
    <location>
        <begin position="188"/>
        <end position="197"/>
    </location>
</feature>
<dbReference type="InterPro" id="IPR011011">
    <property type="entry name" value="Znf_FYVE_PHD"/>
</dbReference>
<dbReference type="InterPro" id="IPR013083">
    <property type="entry name" value="Znf_RING/FYVE/PHD"/>
</dbReference>
<organism evidence="7">
    <name type="scientific">Kwoniella bestiolae CBS 10118</name>
    <dbReference type="NCBI Taxonomy" id="1296100"/>
    <lineage>
        <taxon>Eukaryota</taxon>
        <taxon>Fungi</taxon>
        <taxon>Dikarya</taxon>
        <taxon>Basidiomycota</taxon>
        <taxon>Agaricomycotina</taxon>
        <taxon>Tremellomycetes</taxon>
        <taxon>Tremellales</taxon>
        <taxon>Cryptococcaceae</taxon>
        <taxon>Kwoniella</taxon>
    </lineage>
</organism>